<evidence type="ECO:0000256" key="8">
    <source>
        <dbReference type="ARBA" id="ARBA00023065"/>
    </source>
</evidence>
<dbReference type="InterPro" id="IPR006153">
    <property type="entry name" value="Cation/H_exchanger_TM"/>
</dbReference>
<feature type="transmembrane region" description="Helical" evidence="11">
    <location>
        <begin position="113"/>
        <end position="135"/>
    </location>
</feature>
<dbReference type="InterPro" id="IPR038770">
    <property type="entry name" value="Na+/solute_symporter_sf"/>
</dbReference>
<dbReference type="eggNOG" id="KOG1650">
    <property type="taxonomic scope" value="Eukaryota"/>
</dbReference>
<dbReference type="Pfam" id="PF23259">
    <property type="entry name" value="CHX17_C"/>
    <property type="match status" value="1"/>
</dbReference>
<evidence type="ECO:0000256" key="11">
    <source>
        <dbReference type="SAM" id="Phobius"/>
    </source>
</evidence>
<dbReference type="GO" id="GO:0006885">
    <property type="term" value="P:regulation of pH"/>
    <property type="evidence" value="ECO:0007669"/>
    <property type="project" value="UniProtKB-ARBA"/>
</dbReference>
<keyword evidence="3" id="KW-0050">Antiport</keyword>
<evidence type="ECO:0000256" key="10">
    <source>
        <dbReference type="ARBA" id="ARBA00038341"/>
    </source>
</evidence>
<dbReference type="EMBL" id="GL377568">
    <property type="protein sequence ID" value="EFJ35151.1"/>
    <property type="molecule type" value="Genomic_DNA"/>
</dbReference>
<keyword evidence="5 11" id="KW-0812">Transmembrane</keyword>
<evidence type="ECO:0000256" key="1">
    <source>
        <dbReference type="ARBA" id="ARBA00004141"/>
    </source>
</evidence>
<reference evidence="15 16" key="1">
    <citation type="journal article" date="2011" name="Science">
        <title>The Selaginella genome identifies genetic changes associated with the evolution of vascular plants.</title>
        <authorList>
            <person name="Banks J.A."/>
            <person name="Nishiyama T."/>
            <person name="Hasebe M."/>
            <person name="Bowman J.L."/>
            <person name="Gribskov M."/>
            <person name="dePamphilis C."/>
            <person name="Albert V.A."/>
            <person name="Aono N."/>
            <person name="Aoyama T."/>
            <person name="Ambrose B.A."/>
            <person name="Ashton N.W."/>
            <person name="Axtell M.J."/>
            <person name="Barker E."/>
            <person name="Barker M.S."/>
            <person name="Bennetzen J.L."/>
            <person name="Bonawitz N.D."/>
            <person name="Chapple C."/>
            <person name="Cheng C."/>
            <person name="Correa L.G."/>
            <person name="Dacre M."/>
            <person name="DeBarry J."/>
            <person name="Dreyer I."/>
            <person name="Elias M."/>
            <person name="Engstrom E.M."/>
            <person name="Estelle M."/>
            <person name="Feng L."/>
            <person name="Finet C."/>
            <person name="Floyd S.K."/>
            <person name="Frommer W.B."/>
            <person name="Fujita T."/>
            <person name="Gramzow L."/>
            <person name="Gutensohn M."/>
            <person name="Harholt J."/>
            <person name="Hattori M."/>
            <person name="Heyl A."/>
            <person name="Hirai T."/>
            <person name="Hiwatashi Y."/>
            <person name="Ishikawa M."/>
            <person name="Iwata M."/>
            <person name="Karol K.G."/>
            <person name="Koehler B."/>
            <person name="Kolukisaoglu U."/>
            <person name="Kubo M."/>
            <person name="Kurata T."/>
            <person name="Lalonde S."/>
            <person name="Li K."/>
            <person name="Li Y."/>
            <person name="Litt A."/>
            <person name="Lyons E."/>
            <person name="Manning G."/>
            <person name="Maruyama T."/>
            <person name="Michael T.P."/>
            <person name="Mikami K."/>
            <person name="Miyazaki S."/>
            <person name="Morinaga S."/>
            <person name="Murata T."/>
            <person name="Mueller-Roeber B."/>
            <person name="Nelson D.R."/>
            <person name="Obara M."/>
            <person name="Oguri Y."/>
            <person name="Olmstead R.G."/>
            <person name="Onodera N."/>
            <person name="Petersen B.L."/>
            <person name="Pils B."/>
            <person name="Prigge M."/>
            <person name="Rensing S.A."/>
            <person name="Riano-Pachon D.M."/>
            <person name="Roberts A.W."/>
            <person name="Sato Y."/>
            <person name="Scheller H.V."/>
            <person name="Schulz B."/>
            <person name="Schulz C."/>
            <person name="Shakirov E.V."/>
            <person name="Shibagaki N."/>
            <person name="Shinohara N."/>
            <person name="Shippen D.E."/>
            <person name="Soerensen I."/>
            <person name="Sotooka R."/>
            <person name="Sugimoto N."/>
            <person name="Sugita M."/>
            <person name="Sumikawa N."/>
            <person name="Tanurdzic M."/>
            <person name="Theissen G."/>
            <person name="Ulvskov P."/>
            <person name="Wakazuki S."/>
            <person name="Weng J.K."/>
            <person name="Willats W.W."/>
            <person name="Wipf D."/>
            <person name="Wolf P.G."/>
            <person name="Yang L."/>
            <person name="Zimmer A.D."/>
            <person name="Zhu Q."/>
            <person name="Mitros T."/>
            <person name="Hellsten U."/>
            <person name="Loque D."/>
            <person name="Otillar R."/>
            <person name="Salamov A."/>
            <person name="Schmutz J."/>
            <person name="Shapiro H."/>
            <person name="Lindquist E."/>
            <person name="Lucas S."/>
            <person name="Rokhsar D."/>
            <person name="Grigoriev I.V."/>
        </authorList>
    </citation>
    <scope>NUCLEOTIDE SEQUENCE [LARGE SCALE GENOMIC DNA]</scope>
</reference>
<feature type="transmembrane region" description="Helical" evidence="11">
    <location>
        <begin position="17"/>
        <end position="36"/>
    </location>
</feature>
<dbReference type="Pfam" id="PF23256">
    <property type="entry name" value="CHX17_2nd"/>
    <property type="match status" value="1"/>
</dbReference>
<protein>
    <submittedName>
        <fullName evidence="15">Uncharacterized protein</fullName>
    </submittedName>
</protein>
<keyword evidence="7 11" id="KW-1133">Transmembrane helix</keyword>
<dbReference type="GO" id="GO:0016020">
    <property type="term" value="C:membrane"/>
    <property type="evidence" value="ECO:0007669"/>
    <property type="project" value="UniProtKB-SubCell"/>
</dbReference>
<feature type="transmembrane region" description="Helical" evidence="11">
    <location>
        <begin position="181"/>
        <end position="206"/>
    </location>
</feature>
<feature type="domain" description="Cation/H+ exchanger transmembrane" evidence="12">
    <location>
        <begin position="33"/>
        <end position="412"/>
    </location>
</feature>
<dbReference type="Gramene" id="EFJ35151">
    <property type="protein sequence ID" value="EFJ35151"/>
    <property type="gene ID" value="SELMODRAFT_80221"/>
</dbReference>
<feature type="transmembrane region" description="Helical" evidence="11">
    <location>
        <begin position="147"/>
        <end position="169"/>
    </location>
</feature>
<dbReference type="GO" id="GO:0015297">
    <property type="term" value="F:antiporter activity"/>
    <property type="evidence" value="ECO:0007669"/>
    <property type="project" value="UniProtKB-KW"/>
</dbReference>
<dbReference type="InterPro" id="IPR057291">
    <property type="entry name" value="CHX17_2nd"/>
</dbReference>
<evidence type="ECO:0000256" key="7">
    <source>
        <dbReference type="ARBA" id="ARBA00022989"/>
    </source>
</evidence>
<dbReference type="AlphaFoldDB" id="D8QY71"/>
<keyword evidence="6" id="KW-0630">Potassium</keyword>
<sequence>MGITSHGAYQDDNPIDFALPLLMVQMCIVLALTRSLAIVMKPLRQPRVVAEIIGGILLGPSAFGRNQSYINKIFPSRSITVLETFANLGLIFFLFMVGLELDLTAVMRTGRQALVIAAAGITTPFATGVGVSVVLRNTISKEGKFSAFLVFMGVAMSITAFPVLARILAERKLLTTDVGQIAMSAAAVNDVVAWILLALAVALSGTDTSPTVAIWVLLTGLAYLVIMFTVVRRFMTWVAHHVTENEPVKELYVCITFAGVLASAFATDVIGIHSIFGAFVFGLIIPKDGPLAKIVIEKVEDFVIVLMLPLYFVSSGLKTNIQSIHGAKSGGLTVLVIASACLGKIVGTFVPAVVYGINARKAMTLGFLMNTKGLVELIVLNIGKERGVLNEETFAIMVIMALFTTFITTPIVMALYKPARTPIPYTLRKLEMCTVNDELRVVACVHGIKNVPGIISLVDQARGRSRHSMRLYILHLVELSERSSAIVMVHTARRNGRLTKSARGENHIYVAFEAFGHLSEVKVRPMTVVSNFSDMHDDICATAADKRAAVLILPFHKIRRADGVLETLNTGFQFVNDQVLQHAPCSVGIFIDRGLSDVYHAPVQLVPKSVSHSVAVFFFGGPDDREALAMGCRMAEHPGVKVKVIHFLSCSDGELVTHRKSIREGEQHHYHVDLEGVDFEKEKQIDIDTIAALREEDKQGILYEQVPVGDPIDAVMDTVRNCEYNLVIVGRARVPCRLIASLNNLALEYEELGPIGSVLASSDPSIKASVLVMQQYTNKNEPVNPVHPTPITSPEVP</sequence>
<proteinExistence type="inferred from homology"/>
<keyword evidence="9 11" id="KW-0472">Membrane</keyword>
<evidence type="ECO:0000256" key="3">
    <source>
        <dbReference type="ARBA" id="ARBA00022449"/>
    </source>
</evidence>
<feature type="transmembrane region" description="Helical" evidence="11">
    <location>
        <begin position="333"/>
        <end position="357"/>
    </location>
</feature>
<organism evidence="16">
    <name type="scientific">Selaginella moellendorffii</name>
    <name type="common">Spikemoss</name>
    <dbReference type="NCBI Taxonomy" id="88036"/>
    <lineage>
        <taxon>Eukaryota</taxon>
        <taxon>Viridiplantae</taxon>
        <taxon>Streptophyta</taxon>
        <taxon>Embryophyta</taxon>
        <taxon>Tracheophyta</taxon>
        <taxon>Lycopodiopsida</taxon>
        <taxon>Selaginellales</taxon>
        <taxon>Selaginellaceae</taxon>
        <taxon>Selaginella</taxon>
    </lineage>
</organism>
<dbReference type="OMA" id="KCPGPMK"/>
<evidence type="ECO:0000259" key="13">
    <source>
        <dbReference type="Pfam" id="PF23256"/>
    </source>
</evidence>
<dbReference type="HOGENOM" id="CLU_005126_6_2_1"/>
<dbReference type="FunCoup" id="D8QY71">
    <property type="interactions" value="475"/>
</dbReference>
<evidence type="ECO:0000256" key="4">
    <source>
        <dbReference type="ARBA" id="ARBA00022538"/>
    </source>
</evidence>
<keyword evidence="8" id="KW-0406">Ion transport</keyword>
<comment type="similarity">
    <text evidence="10">Belongs to the monovalent cation:proton antiporter 2 (CPA2) transporter (TC 2.A.37) family. CHX (TC 2.A.37.4) subfamily.</text>
</comment>
<dbReference type="GO" id="GO:0006813">
    <property type="term" value="P:potassium ion transport"/>
    <property type="evidence" value="ECO:0007669"/>
    <property type="project" value="UniProtKB-KW"/>
</dbReference>
<name>D8QY71_SELML</name>
<feature type="transmembrane region" description="Helical" evidence="11">
    <location>
        <begin position="394"/>
        <end position="416"/>
    </location>
</feature>
<dbReference type="KEGG" id="smo:SELMODRAFT_80221"/>
<evidence type="ECO:0000256" key="6">
    <source>
        <dbReference type="ARBA" id="ARBA00022958"/>
    </source>
</evidence>
<dbReference type="Proteomes" id="UP000001514">
    <property type="component" value="Unassembled WGS sequence"/>
</dbReference>
<dbReference type="FunFam" id="1.20.1530.20:FF:000003">
    <property type="entry name" value="Cation/H(+) antiporter 15"/>
    <property type="match status" value="1"/>
</dbReference>
<evidence type="ECO:0000256" key="2">
    <source>
        <dbReference type="ARBA" id="ARBA00022448"/>
    </source>
</evidence>
<evidence type="ECO:0000259" key="14">
    <source>
        <dbReference type="Pfam" id="PF23259"/>
    </source>
</evidence>
<dbReference type="Gene3D" id="1.20.1530.20">
    <property type="match status" value="1"/>
</dbReference>
<feature type="transmembrane region" description="Helical" evidence="11">
    <location>
        <begin position="302"/>
        <end position="321"/>
    </location>
</feature>
<keyword evidence="2" id="KW-0813">Transport</keyword>
<dbReference type="InParanoid" id="D8QY71"/>
<feature type="transmembrane region" description="Helical" evidence="11">
    <location>
        <begin position="212"/>
        <end position="231"/>
    </location>
</feature>
<feature type="domain" description="Cation/H(+) antiporter C-terminal" evidence="14">
    <location>
        <begin position="611"/>
        <end position="646"/>
    </location>
</feature>
<dbReference type="Pfam" id="PF00999">
    <property type="entry name" value="Na_H_Exchanger"/>
    <property type="match status" value="1"/>
</dbReference>
<dbReference type="PANTHER" id="PTHR32468">
    <property type="entry name" value="CATION/H + ANTIPORTER"/>
    <property type="match status" value="1"/>
</dbReference>
<accession>D8QY71</accession>
<evidence type="ECO:0000313" key="15">
    <source>
        <dbReference type="EMBL" id="EFJ35151.1"/>
    </source>
</evidence>
<dbReference type="Gene3D" id="3.40.50.12370">
    <property type="match status" value="1"/>
</dbReference>
<dbReference type="InterPro" id="IPR050794">
    <property type="entry name" value="CPA2_transporter"/>
</dbReference>
<keyword evidence="16" id="KW-1185">Reference proteome</keyword>
<dbReference type="PANTHER" id="PTHR32468:SF0">
    <property type="entry name" value="K(+)_H(+) ANTIPORTER 1"/>
    <property type="match status" value="1"/>
</dbReference>
<feature type="transmembrane region" description="Helical" evidence="11">
    <location>
        <begin position="251"/>
        <end position="282"/>
    </location>
</feature>
<gene>
    <name evidence="15" type="ORF">SELMODRAFT_80221</name>
</gene>
<feature type="transmembrane region" description="Helical" evidence="11">
    <location>
        <begin position="84"/>
        <end position="101"/>
    </location>
</feature>
<evidence type="ECO:0000313" key="16">
    <source>
        <dbReference type="Proteomes" id="UP000001514"/>
    </source>
</evidence>
<feature type="domain" description="Cation/H(+) antiporter central" evidence="13">
    <location>
        <begin position="468"/>
        <end position="596"/>
    </location>
</feature>
<dbReference type="InterPro" id="IPR057290">
    <property type="entry name" value="CHX17_C"/>
</dbReference>
<evidence type="ECO:0000259" key="12">
    <source>
        <dbReference type="Pfam" id="PF00999"/>
    </source>
</evidence>
<comment type="subcellular location">
    <subcellularLocation>
        <location evidence="1">Membrane</location>
        <topology evidence="1">Multi-pass membrane protein</topology>
    </subcellularLocation>
</comment>
<keyword evidence="4" id="KW-0633">Potassium transport</keyword>
<dbReference type="GO" id="GO:1902600">
    <property type="term" value="P:proton transmembrane transport"/>
    <property type="evidence" value="ECO:0007669"/>
    <property type="project" value="InterPro"/>
</dbReference>
<evidence type="ECO:0000256" key="5">
    <source>
        <dbReference type="ARBA" id="ARBA00022692"/>
    </source>
</evidence>
<evidence type="ECO:0000256" key="9">
    <source>
        <dbReference type="ARBA" id="ARBA00023136"/>
    </source>
</evidence>